<evidence type="ECO:0000313" key="8">
    <source>
        <dbReference type="Proteomes" id="UP000241426"/>
    </source>
</evidence>
<accession>A0A2T3KMW1</accession>
<dbReference type="GO" id="GO:0006515">
    <property type="term" value="P:protein quality control for misfolded or incompletely synthesized proteins"/>
    <property type="evidence" value="ECO:0007669"/>
    <property type="project" value="TreeGrafter"/>
</dbReference>
<evidence type="ECO:0000256" key="2">
    <source>
        <dbReference type="ARBA" id="ARBA00022490"/>
    </source>
</evidence>
<reference evidence="7 8" key="1">
    <citation type="submission" date="2018-01" db="EMBL/GenBank/DDBJ databases">
        <title>Whole genome sequencing of Histamine producing bacteria.</title>
        <authorList>
            <person name="Butler K."/>
        </authorList>
    </citation>
    <scope>NUCLEOTIDE SEQUENCE [LARGE SCALE GENOMIC DNA]</scope>
    <source>
        <strain evidence="7 8">FS-7.2</strain>
    </source>
</reference>
<dbReference type="PANTHER" id="PTHR10381:SF70">
    <property type="entry name" value="ATP-DEPENDENT CLP PROTEASE PROTEOLYTIC SUBUNIT"/>
    <property type="match status" value="1"/>
</dbReference>
<evidence type="ECO:0000256" key="3">
    <source>
        <dbReference type="ARBA" id="ARBA00022670"/>
    </source>
</evidence>
<organism evidence="7 8">
    <name type="scientific">Photobacterium kishitanii</name>
    <dbReference type="NCBI Taxonomy" id="318456"/>
    <lineage>
        <taxon>Bacteria</taxon>
        <taxon>Pseudomonadati</taxon>
        <taxon>Pseudomonadota</taxon>
        <taxon>Gammaproteobacteria</taxon>
        <taxon>Vibrionales</taxon>
        <taxon>Vibrionaceae</taxon>
        <taxon>Photobacterium</taxon>
    </lineage>
</organism>
<dbReference type="SUPFAM" id="SSF52096">
    <property type="entry name" value="ClpP/crotonase"/>
    <property type="match status" value="1"/>
</dbReference>
<keyword evidence="3 7" id="KW-0645">Protease</keyword>
<dbReference type="GO" id="GO:0051117">
    <property type="term" value="F:ATPase binding"/>
    <property type="evidence" value="ECO:0007669"/>
    <property type="project" value="TreeGrafter"/>
</dbReference>
<dbReference type="Gene3D" id="3.90.226.10">
    <property type="entry name" value="2-enoyl-CoA Hydratase, Chain A, domain 1"/>
    <property type="match status" value="1"/>
</dbReference>
<dbReference type="PRINTS" id="PR00127">
    <property type="entry name" value="CLPPROTEASEP"/>
</dbReference>
<dbReference type="InterPro" id="IPR001907">
    <property type="entry name" value="ClpP"/>
</dbReference>
<dbReference type="InterPro" id="IPR029045">
    <property type="entry name" value="ClpP/crotonase-like_dom_sf"/>
</dbReference>
<proteinExistence type="inferred from homology"/>
<evidence type="ECO:0000256" key="1">
    <source>
        <dbReference type="ARBA" id="ARBA00007039"/>
    </source>
</evidence>
<keyword evidence="4" id="KW-0378">Hydrolase</keyword>
<dbReference type="GO" id="GO:0004176">
    <property type="term" value="F:ATP-dependent peptidase activity"/>
    <property type="evidence" value="ECO:0007669"/>
    <property type="project" value="InterPro"/>
</dbReference>
<evidence type="ECO:0000313" key="7">
    <source>
        <dbReference type="EMBL" id="PSV01136.1"/>
    </source>
</evidence>
<comment type="similarity">
    <text evidence="1 6">Belongs to the peptidase S14 family.</text>
</comment>
<dbReference type="CDD" id="cd07017">
    <property type="entry name" value="S14_ClpP_2"/>
    <property type="match status" value="1"/>
</dbReference>
<protein>
    <recommendedName>
        <fullName evidence="6">ATP-dependent Clp protease proteolytic subunit</fullName>
    </recommendedName>
</protein>
<keyword evidence="5" id="KW-0720">Serine protease</keyword>
<dbReference type="AlphaFoldDB" id="A0A2T3KMW1"/>
<sequence length="189" mass="20848">MIMCLSSDKKHYVSPETRLYENRIISFVSEFNDKTCEQITHNLLCLDECMASDAPKDIDVILNSGGGSVTAGLGLINTMESLSSKVNIIVTGQAASMGAVFLACATGRRIAQKDSRIMIHQPLGGYSGQASDILIHANEIKRMKALLYKKLTDTTKGKCTIKRMEELCERDNFLTPEMALELGLIDEIR</sequence>
<evidence type="ECO:0000256" key="6">
    <source>
        <dbReference type="RuleBase" id="RU003567"/>
    </source>
</evidence>
<dbReference type="PANTHER" id="PTHR10381">
    <property type="entry name" value="ATP-DEPENDENT CLP PROTEASE PROTEOLYTIC SUBUNIT"/>
    <property type="match status" value="1"/>
</dbReference>
<evidence type="ECO:0000256" key="5">
    <source>
        <dbReference type="ARBA" id="ARBA00022825"/>
    </source>
</evidence>
<name>A0A2T3KMW1_9GAMM</name>
<dbReference type="Proteomes" id="UP000241426">
    <property type="component" value="Unassembled WGS sequence"/>
</dbReference>
<dbReference type="InterPro" id="IPR023562">
    <property type="entry name" value="ClpP/TepA"/>
</dbReference>
<dbReference type="Pfam" id="PF00574">
    <property type="entry name" value="CLP_protease"/>
    <property type="match status" value="1"/>
</dbReference>
<dbReference type="RefSeq" id="WP_107288863.1">
    <property type="nucleotide sequence ID" value="NZ_PYNF01000002.1"/>
</dbReference>
<comment type="caution">
    <text evidence="7">The sequence shown here is derived from an EMBL/GenBank/DDBJ whole genome shotgun (WGS) entry which is preliminary data.</text>
</comment>
<dbReference type="EMBL" id="PYNF01000002">
    <property type="protein sequence ID" value="PSV01136.1"/>
    <property type="molecule type" value="Genomic_DNA"/>
</dbReference>
<gene>
    <name evidence="7" type="ORF">C9J27_03695</name>
</gene>
<dbReference type="GO" id="GO:0009368">
    <property type="term" value="C:endopeptidase Clp complex"/>
    <property type="evidence" value="ECO:0007669"/>
    <property type="project" value="TreeGrafter"/>
</dbReference>
<dbReference type="GO" id="GO:0004252">
    <property type="term" value="F:serine-type endopeptidase activity"/>
    <property type="evidence" value="ECO:0007669"/>
    <property type="project" value="InterPro"/>
</dbReference>
<keyword evidence="2" id="KW-0963">Cytoplasm</keyword>
<evidence type="ECO:0000256" key="4">
    <source>
        <dbReference type="ARBA" id="ARBA00022801"/>
    </source>
</evidence>